<accession>A0A016W8J3</accession>
<proteinExistence type="predicted"/>
<feature type="region of interest" description="Disordered" evidence="1">
    <location>
        <begin position="11"/>
        <end position="32"/>
    </location>
</feature>
<evidence type="ECO:0000313" key="2">
    <source>
        <dbReference type="EMBL" id="EYC35592.1"/>
    </source>
</evidence>
<dbReference type="Proteomes" id="UP000024635">
    <property type="component" value="Unassembled WGS sequence"/>
</dbReference>
<evidence type="ECO:0000313" key="3">
    <source>
        <dbReference type="Proteomes" id="UP000024635"/>
    </source>
</evidence>
<reference evidence="3" key="1">
    <citation type="journal article" date="2015" name="Nat. Genet.">
        <title>The genome and transcriptome of the zoonotic hookworm Ancylostoma ceylanicum identify infection-specific gene families.</title>
        <authorList>
            <person name="Schwarz E.M."/>
            <person name="Hu Y."/>
            <person name="Antoshechkin I."/>
            <person name="Miller M.M."/>
            <person name="Sternberg P.W."/>
            <person name="Aroian R.V."/>
        </authorList>
    </citation>
    <scope>NUCLEOTIDE SEQUENCE</scope>
    <source>
        <strain evidence="3">HY135</strain>
    </source>
</reference>
<sequence>MRAFWSICKEPLRPPSRSSSSGPSPSPSPSSAATATCRLAVVAAPPLTTRHLYSPPTVVHLWIKFLQLSLQKQ</sequence>
<protein>
    <submittedName>
        <fullName evidence="2">Uncharacterized protein</fullName>
    </submittedName>
</protein>
<evidence type="ECO:0000256" key="1">
    <source>
        <dbReference type="SAM" id="MobiDB-lite"/>
    </source>
</evidence>
<name>A0A016W8J3_9BILA</name>
<dbReference type="EMBL" id="JARK01000619">
    <property type="protein sequence ID" value="EYC35592.1"/>
    <property type="molecule type" value="Genomic_DNA"/>
</dbReference>
<gene>
    <name evidence="2" type="primary">Acey_s1019.g3407</name>
    <name evidence="2" type="ORF">Y032_1019g3407</name>
</gene>
<comment type="caution">
    <text evidence="2">The sequence shown here is derived from an EMBL/GenBank/DDBJ whole genome shotgun (WGS) entry which is preliminary data.</text>
</comment>
<organism evidence="2 3">
    <name type="scientific">Ancylostoma ceylanicum</name>
    <dbReference type="NCBI Taxonomy" id="53326"/>
    <lineage>
        <taxon>Eukaryota</taxon>
        <taxon>Metazoa</taxon>
        <taxon>Ecdysozoa</taxon>
        <taxon>Nematoda</taxon>
        <taxon>Chromadorea</taxon>
        <taxon>Rhabditida</taxon>
        <taxon>Rhabditina</taxon>
        <taxon>Rhabditomorpha</taxon>
        <taxon>Strongyloidea</taxon>
        <taxon>Ancylostomatidae</taxon>
        <taxon>Ancylostomatinae</taxon>
        <taxon>Ancylostoma</taxon>
    </lineage>
</organism>
<dbReference type="AlphaFoldDB" id="A0A016W8J3"/>
<keyword evidence="3" id="KW-1185">Reference proteome</keyword>